<dbReference type="Pfam" id="PF00533">
    <property type="entry name" value="BRCT"/>
    <property type="match status" value="1"/>
</dbReference>
<dbReference type="SUPFAM" id="SSF52113">
    <property type="entry name" value="BRCT domain"/>
    <property type="match status" value="1"/>
</dbReference>
<feature type="binding site" evidence="11">
    <location>
        <position position="171"/>
    </location>
    <ligand>
        <name>NAD(+)</name>
        <dbReference type="ChEBI" id="CHEBI:57540"/>
    </ligand>
</feature>
<dbReference type="PANTHER" id="PTHR23389">
    <property type="entry name" value="CHROMOSOME TRANSMISSION FIDELITY FACTOR 18"/>
    <property type="match status" value="1"/>
</dbReference>
<evidence type="ECO:0000256" key="7">
    <source>
        <dbReference type="ARBA" id="ARBA00022842"/>
    </source>
</evidence>
<dbReference type="Proteomes" id="UP000566995">
    <property type="component" value="Unassembled WGS sequence"/>
</dbReference>
<evidence type="ECO:0000313" key="14">
    <source>
        <dbReference type="Proteomes" id="UP000566995"/>
    </source>
</evidence>
<dbReference type="Gene3D" id="6.20.10.30">
    <property type="match status" value="1"/>
</dbReference>
<feature type="binding site" evidence="11">
    <location>
        <position position="135"/>
    </location>
    <ligand>
        <name>NAD(+)</name>
        <dbReference type="ChEBI" id="CHEBI:57540"/>
    </ligand>
</feature>
<keyword evidence="6 11" id="KW-0862">Zinc</keyword>
<keyword evidence="5 11" id="KW-0227">DNA damage</keyword>
<dbReference type="NCBIfam" id="TIGR00575">
    <property type="entry name" value="dnlj"/>
    <property type="match status" value="1"/>
</dbReference>
<comment type="similarity">
    <text evidence="11">Belongs to the NAD-dependent DNA ligase family. LigA subfamily.</text>
</comment>
<dbReference type="SUPFAM" id="SSF56091">
    <property type="entry name" value="DNA ligase/mRNA capping enzyme, catalytic domain"/>
    <property type="match status" value="1"/>
</dbReference>
<gene>
    <name evidence="11" type="primary">ligA</name>
    <name evidence="13" type="ORF">HNP46_000106</name>
</gene>
<dbReference type="PROSITE" id="PS50172">
    <property type="entry name" value="BRCT"/>
    <property type="match status" value="1"/>
</dbReference>
<dbReference type="NCBIfam" id="NF005932">
    <property type="entry name" value="PRK07956.1"/>
    <property type="match status" value="1"/>
</dbReference>
<dbReference type="InterPro" id="IPR004150">
    <property type="entry name" value="NAD_DNA_ligase_OB"/>
</dbReference>
<dbReference type="Gene3D" id="1.10.150.20">
    <property type="entry name" value="5' to 3' exonuclease, C-terminal subdomain"/>
    <property type="match status" value="2"/>
</dbReference>
<dbReference type="InterPro" id="IPR036420">
    <property type="entry name" value="BRCT_dom_sf"/>
</dbReference>
<comment type="cofactor">
    <cofactor evidence="11">
        <name>Mg(2+)</name>
        <dbReference type="ChEBI" id="CHEBI:18420"/>
    </cofactor>
    <cofactor evidence="11">
        <name>Mn(2+)</name>
        <dbReference type="ChEBI" id="CHEBI:29035"/>
    </cofactor>
</comment>
<dbReference type="EMBL" id="JACHLI010000001">
    <property type="protein sequence ID" value="MBB4861295.1"/>
    <property type="molecule type" value="Genomic_DNA"/>
</dbReference>
<dbReference type="PANTHER" id="PTHR23389:SF9">
    <property type="entry name" value="DNA LIGASE"/>
    <property type="match status" value="1"/>
</dbReference>
<dbReference type="InterPro" id="IPR013840">
    <property type="entry name" value="DNAligase_N"/>
</dbReference>
<feature type="binding site" evidence="11">
    <location>
        <position position="287"/>
    </location>
    <ligand>
        <name>NAD(+)</name>
        <dbReference type="ChEBI" id="CHEBI:57540"/>
    </ligand>
</feature>
<dbReference type="InterPro" id="IPR041663">
    <property type="entry name" value="DisA/LigA_HHH"/>
</dbReference>
<comment type="function">
    <text evidence="1 11">DNA ligase that catalyzes the formation of phosphodiester linkages between 5'-phosphoryl and 3'-hydroxyl groups in double-stranded DNA using NAD as a coenzyme and as the energy source for the reaction. It is essential for DNA replication and repair of damaged DNA.</text>
</comment>
<dbReference type="EC" id="6.5.1.2" evidence="11"/>
<evidence type="ECO:0000259" key="12">
    <source>
        <dbReference type="PROSITE" id="PS50172"/>
    </source>
</evidence>
<dbReference type="Pfam" id="PF12826">
    <property type="entry name" value="HHH_2"/>
    <property type="match status" value="1"/>
</dbReference>
<feature type="binding site" evidence="11">
    <location>
        <position position="311"/>
    </location>
    <ligand>
        <name>NAD(+)</name>
        <dbReference type="ChEBI" id="CHEBI:57540"/>
    </ligand>
</feature>
<evidence type="ECO:0000256" key="9">
    <source>
        <dbReference type="ARBA" id="ARBA00023204"/>
    </source>
</evidence>
<dbReference type="FunFam" id="1.10.287.610:FF:000002">
    <property type="entry name" value="DNA ligase"/>
    <property type="match status" value="1"/>
</dbReference>
<dbReference type="SMART" id="SM00292">
    <property type="entry name" value="BRCT"/>
    <property type="match status" value="1"/>
</dbReference>
<feature type="binding site" evidence="11">
    <location>
        <begin position="81"/>
        <end position="82"/>
    </location>
    <ligand>
        <name>NAD(+)</name>
        <dbReference type="ChEBI" id="CHEBI:57540"/>
    </ligand>
</feature>
<dbReference type="InterPro" id="IPR001679">
    <property type="entry name" value="DNA_ligase"/>
</dbReference>
<dbReference type="Gene3D" id="1.10.287.610">
    <property type="entry name" value="Helix hairpin bin"/>
    <property type="match status" value="1"/>
</dbReference>
<feature type="binding site" evidence="11">
    <location>
        <position position="430"/>
    </location>
    <ligand>
        <name>Zn(2+)</name>
        <dbReference type="ChEBI" id="CHEBI:29105"/>
    </ligand>
</feature>
<dbReference type="HAMAP" id="MF_01588">
    <property type="entry name" value="DNA_ligase_A"/>
    <property type="match status" value="1"/>
</dbReference>
<dbReference type="InterPro" id="IPR010994">
    <property type="entry name" value="RuvA_2-like"/>
</dbReference>
<evidence type="ECO:0000256" key="4">
    <source>
        <dbReference type="ARBA" id="ARBA00022723"/>
    </source>
</evidence>
<dbReference type="CDD" id="cd17748">
    <property type="entry name" value="BRCT_DNA_ligase_like"/>
    <property type="match status" value="1"/>
</dbReference>
<sequence length="664" mass="72293">MTDIAARMSELEGQLELHQHKYHVQDAPTISDGEYDRMFRELVELEKQHPELMKPNSPTQRVGGLVVSELAQAVHNVPMLSLGNAFSEDEFAAFDRRVRESAGDTPVVYCLENKFDGMAGSLRYENHELALAVSRGDGSIGEQITHNVRTIRNVPLKLKPSAPDNLEVRGEIYMTRSGFDALNERQAAAGLKLFANPRNAAAGSVRQLDSAISASRPLMFTAYSLVNPEQYGFETHSQTLAALKEWGFPVAEEPILVYSLEDAKREYASLLARRPTLDYDIDGSVFKVDSLKLQRELGFVSREPLFAIAWKFPAQEEWTILKDVENQIGRTGQSTPVGKLEPVQLAGVTVTSVTLHNWDEVTGKDLHVGDRVLMRRAGDVIPQLLMVDTSSRQEGAVRIEVPTVCPVCSAALEKDSDDHVILRCTAGIDCQAQREEIVVEAAKRTVLDIDDMGESTVAQLFEAGLIKHVGDLFTLTKEQLLPLEGFGEVSANKLIAGIAAAKNPTLDRFLRALSIRTIGESTCKDLAKHFGNIETVISGTYDDFLAVDGIGKKGAAFLAEAFALGGNGRRVAEAMLSNGVVPKTVDLVDKRFAGMTFVVTGTLEAMSRDQAKTAIELRGGKVSGSVSKKTGMVVAGPGAGSKLSDAEKLGVKVINEEEFLQLLA</sequence>
<feature type="binding site" evidence="11">
    <location>
        <position position="112"/>
    </location>
    <ligand>
        <name>NAD(+)</name>
        <dbReference type="ChEBI" id="CHEBI:57540"/>
    </ligand>
</feature>
<dbReference type="GO" id="GO:0005829">
    <property type="term" value="C:cytosol"/>
    <property type="evidence" value="ECO:0007669"/>
    <property type="project" value="TreeGrafter"/>
</dbReference>
<accession>A0A7W7KEC1</accession>
<keyword evidence="4 11" id="KW-0479">Metal-binding</keyword>
<dbReference type="GO" id="GO:0006281">
    <property type="term" value="P:DNA repair"/>
    <property type="evidence" value="ECO:0007669"/>
    <property type="project" value="UniProtKB-KW"/>
</dbReference>
<keyword evidence="11" id="KW-0464">Manganese</keyword>
<proteinExistence type="inferred from homology"/>
<evidence type="ECO:0000256" key="6">
    <source>
        <dbReference type="ARBA" id="ARBA00022833"/>
    </source>
</evidence>
<evidence type="ECO:0000313" key="13">
    <source>
        <dbReference type="EMBL" id="MBB4861295.1"/>
    </source>
</evidence>
<dbReference type="AlphaFoldDB" id="A0A7W7KEC1"/>
<dbReference type="GO" id="GO:0003911">
    <property type="term" value="F:DNA ligase (NAD+) activity"/>
    <property type="evidence" value="ECO:0007669"/>
    <property type="project" value="UniProtKB-UniRule"/>
</dbReference>
<dbReference type="InterPro" id="IPR012340">
    <property type="entry name" value="NA-bd_OB-fold"/>
</dbReference>
<protein>
    <recommendedName>
        <fullName evidence="11">DNA ligase</fullName>
        <ecNumber evidence="11">6.5.1.2</ecNumber>
    </recommendedName>
    <alternativeName>
        <fullName evidence="11">Polydeoxyribonucleotide synthase [NAD(+)]</fullName>
    </alternativeName>
</protein>
<dbReference type="InterPro" id="IPR001357">
    <property type="entry name" value="BRCT_dom"/>
</dbReference>
<dbReference type="Gene3D" id="2.40.50.140">
    <property type="entry name" value="Nucleic acid-binding proteins"/>
    <property type="match status" value="1"/>
</dbReference>
<keyword evidence="9 11" id="KW-0234">DNA repair</keyword>
<feature type="binding site" evidence="11">
    <location>
        <position position="408"/>
    </location>
    <ligand>
        <name>Zn(2+)</name>
        <dbReference type="ChEBI" id="CHEBI:29105"/>
    </ligand>
</feature>
<dbReference type="PIRSF" id="PIRSF001604">
    <property type="entry name" value="LigA"/>
    <property type="match status" value="1"/>
</dbReference>
<comment type="catalytic activity">
    <reaction evidence="10 11">
        <text>NAD(+) + (deoxyribonucleotide)n-3'-hydroxyl + 5'-phospho-(deoxyribonucleotide)m = (deoxyribonucleotide)n+m + AMP + beta-nicotinamide D-nucleotide.</text>
        <dbReference type="EC" id="6.5.1.2"/>
    </reaction>
</comment>
<dbReference type="SUPFAM" id="SSF47781">
    <property type="entry name" value="RuvA domain 2-like"/>
    <property type="match status" value="1"/>
</dbReference>
<evidence type="ECO:0000256" key="3">
    <source>
        <dbReference type="ARBA" id="ARBA00022705"/>
    </source>
</evidence>
<keyword evidence="2 11" id="KW-0436">Ligase</keyword>
<dbReference type="GO" id="GO:0003677">
    <property type="term" value="F:DNA binding"/>
    <property type="evidence" value="ECO:0007669"/>
    <property type="project" value="InterPro"/>
</dbReference>
<dbReference type="Pfam" id="PF01653">
    <property type="entry name" value="DNA_ligase_aden"/>
    <property type="match status" value="1"/>
</dbReference>
<feature type="active site" description="N6-AMP-lysine intermediate" evidence="11">
    <location>
        <position position="114"/>
    </location>
</feature>
<evidence type="ECO:0000256" key="5">
    <source>
        <dbReference type="ARBA" id="ARBA00022763"/>
    </source>
</evidence>
<dbReference type="SMART" id="SM00532">
    <property type="entry name" value="LIGANc"/>
    <property type="match status" value="1"/>
</dbReference>
<dbReference type="CDD" id="cd00114">
    <property type="entry name" value="LIGANc"/>
    <property type="match status" value="1"/>
</dbReference>
<feature type="binding site" evidence="11">
    <location>
        <begin position="32"/>
        <end position="36"/>
    </location>
    <ligand>
        <name>NAD(+)</name>
        <dbReference type="ChEBI" id="CHEBI:57540"/>
    </ligand>
</feature>
<feature type="binding site" evidence="11">
    <location>
        <position position="405"/>
    </location>
    <ligand>
        <name>Zn(2+)</name>
        <dbReference type="ChEBI" id="CHEBI:29105"/>
    </ligand>
</feature>
<comment type="caution">
    <text evidence="13">The sequence shown here is derived from an EMBL/GenBank/DDBJ whole genome shotgun (WGS) entry which is preliminary data.</text>
</comment>
<keyword evidence="7 11" id="KW-0460">Magnesium</keyword>
<dbReference type="SMART" id="SM00278">
    <property type="entry name" value="HhH1"/>
    <property type="match status" value="3"/>
</dbReference>
<name>A0A7W7KEC1_PSENT</name>
<evidence type="ECO:0000256" key="11">
    <source>
        <dbReference type="HAMAP-Rule" id="MF_01588"/>
    </source>
</evidence>
<dbReference type="Gene3D" id="3.30.470.30">
    <property type="entry name" value="DNA ligase/mRNA capping enzyme"/>
    <property type="match status" value="1"/>
</dbReference>
<dbReference type="InterPro" id="IPR013839">
    <property type="entry name" value="DNAligase_adenylation"/>
</dbReference>
<dbReference type="Pfam" id="PF03120">
    <property type="entry name" value="OB_DNA_ligase"/>
    <property type="match status" value="1"/>
</dbReference>
<keyword evidence="3 11" id="KW-0235">DNA replication</keyword>
<evidence type="ECO:0000256" key="10">
    <source>
        <dbReference type="ARBA" id="ARBA00034005"/>
    </source>
</evidence>
<evidence type="ECO:0000256" key="1">
    <source>
        <dbReference type="ARBA" id="ARBA00004067"/>
    </source>
</evidence>
<dbReference type="RefSeq" id="WP_184585567.1">
    <property type="nucleotide sequence ID" value="NZ_JACHLI010000001.1"/>
</dbReference>
<reference evidence="13 14" key="1">
    <citation type="submission" date="2020-08" db="EMBL/GenBank/DDBJ databases">
        <title>Functional genomics of gut bacteria from endangered species of beetles.</title>
        <authorList>
            <person name="Carlos-Shanley C."/>
        </authorList>
    </citation>
    <scope>NUCLEOTIDE SEQUENCE [LARGE SCALE GENOMIC DNA]</scope>
    <source>
        <strain evidence="13 14">S00179</strain>
    </source>
</reference>
<dbReference type="InterPro" id="IPR003583">
    <property type="entry name" value="Hlx-hairpin-Hlx_DNA-bd_motif"/>
</dbReference>
<evidence type="ECO:0000256" key="2">
    <source>
        <dbReference type="ARBA" id="ARBA00022598"/>
    </source>
</evidence>
<dbReference type="Pfam" id="PF14520">
    <property type="entry name" value="HHH_5"/>
    <property type="match status" value="1"/>
</dbReference>
<keyword evidence="8 11" id="KW-0520">NAD</keyword>
<dbReference type="SUPFAM" id="SSF50249">
    <property type="entry name" value="Nucleic acid-binding proteins"/>
    <property type="match status" value="1"/>
</dbReference>
<dbReference type="Gene3D" id="3.40.50.10190">
    <property type="entry name" value="BRCT domain"/>
    <property type="match status" value="1"/>
</dbReference>
<comment type="caution">
    <text evidence="11">Lacks conserved residue(s) required for the propagation of feature annotation.</text>
</comment>
<organism evidence="13 14">
    <name type="scientific">Pseudomonas nitroreducens</name>
    <dbReference type="NCBI Taxonomy" id="46680"/>
    <lineage>
        <taxon>Bacteria</taxon>
        <taxon>Pseudomonadati</taxon>
        <taxon>Pseudomonadota</taxon>
        <taxon>Gammaproteobacteria</taxon>
        <taxon>Pseudomonadales</taxon>
        <taxon>Pseudomonadaceae</taxon>
        <taxon>Pseudomonas</taxon>
    </lineage>
</organism>
<feature type="domain" description="BRCT" evidence="12">
    <location>
        <begin position="587"/>
        <end position="664"/>
    </location>
</feature>
<dbReference type="GO" id="GO:0046872">
    <property type="term" value="F:metal ion binding"/>
    <property type="evidence" value="ECO:0007669"/>
    <property type="project" value="UniProtKB-KW"/>
</dbReference>
<dbReference type="GO" id="GO:0006260">
    <property type="term" value="P:DNA replication"/>
    <property type="evidence" value="ECO:0007669"/>
    <property type="project" value="UniProtKB-KW"/>
</dbReference>
<evidence type="ECO:0000256" key="8">
    <source>
        <dbReference type="ARBA" id="ARBA00023027"/>
    </source>
</evidence>